<reference evidence="10" key="1">
    <citation type="journal article" date="2005" name="Nature">
        <title>The map-based sequence of the rice genome.</title>
        <authorList>
            <consortium name="International rice genome sequencing project (IRGSP)"/>
            <person name="Matsumoto T."/>
            <person name="Wu J."/>
            <person name="Kanamori H."/>
            <person name="Katayose Y."/>
            <person name="Fujisawa M."/>
            <person name="Namiki N."/>
            <person name="Mizuno H."/>
            <person name="Yamamoto K."/>
            <person name="Antonio B.A."/>
            <person name="Baba T."/>
            <person name="Sakata K."/>
            <person name="Nagamura Y."/>
            <person name="Aoki H."/>
            <person name="Arikawa K."/>
            <person name="Arita K."/>
            <person name="Bito T."/>
            <person name="Chiden Y."/>
            <person name="Fujitsuka N."/>
            <person name="Fukunaka R."/>
            <person name="Hamada M."/>
            <person name="Harada C."/>
            <person name="Hayashi A."/>
            <person name="Hijishita S."/>
            <person name="Honda M."/>
            <person name="Hosokawa S."/>
            <person name="Ichikawa Y."/>
            <person name="Idonuma A."/>
            <person name="Iijima M."/>
            <person name="Ikeda M."/>
            <person name="Ikeno M."/>
            <person name="Ito K."/>
            <person name="Ito S."/>
            <person name="Ito T."/>
            <person name="Ito Y."/>
            <person name="Ito Y."/>
            <person name="Iwabuchi A."/>
            <person name="Kamiya K."/>
            <person name="Karasawa W."/>
            <person name="Kurita K."/>
            <person name="Katagiri S."/>
            <person name="Kikuta A."/>
            <person name="Kobayashi H."/>
            <person name="Kobayashi N."/>
            <person name="Machita K."/>
            <person name="Maehara T."/>
            <person name="Masukawa M."/>
            <person name="Mizubayashi T."/>
            <person name="Mukai Y."/>
            <person name="Nagasaki H."/>
            <person name="Nagata Y."/>
            <person name="Naito S."/>
            <person name="Nakashima M."/>
            <person name="Nakama Y."/>
            <person name="Nakamichi Y."/>
            <person name="Nakamura M."/>
            <person name="Meguro A."/>
            <person name="Negishi M."/>
            <person name="Ohta I."/>
            <person name="Ohta T."/>
            <person name="Okamoto M."/>
            <person name="Ono N."/>
            <person name="Saji S."/>
            <person name="Sakaguchi M."/>
            <person name="Sakai K."/>
            <person name="Shibata M."/>
            <person name="Shimokawa T."/>
            <person name="Song J."/>
            <person name="Takazaki Y."/>
            <person name="Terasawa K."/>
            <person name="Tsugane M."/>
            <person name="Tsuji K."/>
            <person name="Ueda S."/>
            <person name="Waki K."/>
            <person name="Yamagata H."/>
            <person name="Yamamoto M."/>
            <person name="Yamamoto S."/>
            <person name="Yamane H."/>
            <person name="Yoshiki S."/>
            <person name="Yoshihara R."/>
            <person name="Yukawa K."/>
            <person name="Zhong H."/>
            <person name="Yano M."/>
            <person name="Yuan Q."/>
            <person name="Ouyang S."/>
            <person name="Liu J."/>
            <person name="Jones K.M."/>
            <person name="Gansberger K."/>
            <person name="Moffat K."/>
            <person name="Hill J."/>
            <person name="Bera J."/>
            <person name="Fadrosh D."/>
            <person name="Jin S."/>
            <person name="Johri S."/>
            <person name="Kim M."/>
            <person name="Overton L."/>
            <person name="Reardon M."/>
            <person name="Tsitrin T."/>
            <person name="Vuong H."/>
            <person name="Weaver B."/>
            <person name="Ciecko A."/>
            <person name="Tallon L."/>
            <person name="Jackson J."/>
            <person name="Pai G."/>
            <person name="Aken S.V."/>
            <person name="Utterback T."/>
            <person name="Reidmuller S."/>
            <person name="Feldblyum T."/>
            <person name="Hsiao J."/>
            <person name="Zismann V."/>
            <person name="Iobst S."/>
            <person name="de Vazeille A.R."/>
            <person name="Buell C.R."/>
            <person name="Ying K."/>
            <person name="Li Y."/>
            <person name="Lu T."/>
            <person name="Huang Y."/>
            <person name="Zhao Q."/>
            <person name="Feng Q."/>
            <person name="Zhang L."/>
            <person name="Zhu J."/>
            <person name="Weng Q."/>
            <person name="Mu J."/>
            <person name="Lu Y."/>
            <person name="Fan D."/>
            <person name="Liu Y."/>
            <person name="Guan J."/>
            <person name="Zhang Y."/>
            <person name="Yu S."/>
            <person name="Liu X."/>
            <person name="Zhang Y."/>
            <person name="Hong G."/>
            <person name="Han B."/>
            <person name="Choisne N."/>
            <person name="Demange N."/>
            <person name="Orjeda G."/>
            <person name="Samain S."/>
            <person name="Cattolico L."/>
            <person name="Pelletier E."/>
            <person name="Couloux A."/>
            <person name="Segurens B."/>
            <person name="Wincker P."/>
            <person name="D'Hont A."/>
            <person name="Scarpelli C."/>
            <person name="Weissenbach J."/>
            <person name="Salanoubat M."/>
            <person name="Quetier F."/>
            <person name="Yu Y."/>
            <person name="Kim H.R."/>
            <person name="Rambo T."/>
            <person name="Currie J."/>
            <person name="Collura K."/>
            <person name="Luo M."/>
            <person name="Yang T."/>
            <person name="Ammiraju J.S.S."/>
            <person name="Engler F."/>
            <person name="Soderlund C."/>
            <person name="Wing R.A."/>
            <person name="Palmer L.E."/>
            <person name="de la Bastide M."/>
            <person name="Spiegel L."/>
            <person name="Nascimento L."/>
            <person name="Zutavern T."/>
            <person name="O'Shaughnessy A."/>
            <person name="Dike S."/>
            <person name="Dedhia N."/>
            <person name="Preston R."/>
            <person name="Balija V."/>
            <person name="McCombie W.R."/>
            <person name="Chow T."/>
            <person name="Chen H."/>
            <person name="Chung M."/>
            <person name="Chen C."/>
            <person name="Shaw J."/>
            <person name="Wu H."/>
            <person name="Hsiao K."/>
            <person name="Chao Y."/>
            <person name="Chu M."/>
            <person name="Cheng C."/>
            <person name="Hour A."/>
            <person name="Lee P."/>
            <person name="Lin S."/>
            <person name="Lin Y."/>
            <person name="Liou J."/>
            <person name="Liu S."/>
            <person name="Hsing Y."/>
            <person name="Raghuvanshi S."/>
            <person name="Mohanty A."/>
            <person name="Bharti A.K."/>
            <person name="Gaur A."/>
            <person name="Gupta V."/>
            <person name="Kumar D."/>
            <person name="Ravi V."/>
            <person name="Vij S."/>
            <person name="Kapur A."/>
            <person name="Khurana P."/>
            <person name="Khurana P."/>
            <person name="Khurana J.P."/>
            <person name="Tyagi A.K."/>
            <person name="Gaikwad K."/>
            <person name="Singh A."/>
            <person name="Dalal V."/>
            <person name="Srivastava S."/>
            <person name="Dixit A."/>
            <person name="Pal A.K."/>
            <person name="Ghazi I.A."/>
            <person name="Yadav M."/>
            <person name="Pandit A."/>
            <person name="Bhargava A."/>
            <person name="Sureshbabu K."/>
            <person name="Batra K."/>
            <person name="Sharma T.R."/>
            <person name="Mohapatra T."/>
            <person name="Singh N.K."/>
            <person name="Messing J."/>
            <person name="Nelson A.B."/>
            <person name="Fuks G."/>
            <person name="Kavchok S."/>
            <person name="Keizer G."/>
            <person name="Linton E."/>
            <person name="Llaca V."/>
            <person name="Song R."/>
            <person name="Tanyolac B."/>
            <person name="Young S."/>
            <person name="Ho-Il K."/>
            <person name="Hahn J.H."/>
            <person name="Sangsakoo G."/>
            <person name="Vanavichit A."/>
            <person name="de Mattos Luiz.A.T."/>
            <person name="Zimmer P.D."/>
            <person name="Malone G."/>
            <person name="Dellagostin O."/>
            <person name="de Oliveira A.C."/>
            <person name="Bevan M."/>
            <person name="Bancroft I."/>
            <person name="Minx P."/>
            <person name="Cordum H."/>
            <person name="Wilson R."/>
            <person name="Cheng Z."/>
            <person name="Jin W."/>
            <person name="Jiang J."/>
            <person name="Leong S.A."/>
            <person name="Iwama H."/>
            <person name="Gojobori T."/>
            <person name="Itoh T."/>
            <person name="Niimura Y."/>
            <person name="Fujii Y."/>
            <person name="Habara T."/>
            <person name="Sakai H."/>
            <person name="Sato Y."/>
            <person name="Wilson G."/>
            <person name="Kumar K."/>
            <person name="McCouch S."/>
            <person name="Juretic N."/>
            <person name="Hoen D."/>
            <person name="Wright S."/>
            <person name="Bruskiewich R."/>
            <person name="Bureau T."/>
            <person name="Miyao A."/>
            <person name="Hirochika H."/>
            <person name="Nishikawa T."/>
            <person name="Kadowaki K."/>
            <person name="Sugiura M."/>
            <person name="Burr B."/>
            <person name="Sasaki T."/>
        </authorList>
    </citation>
    <scope>NUCLEOTIDE SEQUENCE [LARGE SCALE GENOMIC DNA]</scope>
    <source>
        <strain evidence="10">cv. Nipponbare</strain>
    </source>
</reference>
<feature type="compositionally biased region" description="Polar residues" evidence="5">
    <location>
        <begin position="132"/>
        <end position="141"/>
    </location>
</feature>
<feature type="compositionally biased region" description="Low complexity" evidence="5">
    <location>
        <begin position="100"/>
        <end position="112"/>
    </location>
</feature>
<feature type="region of interest" description="Disordered" evidence="5">
    <location>
        <begin position="765"/>
        <end position="788"/>
    </location>
</feature>
<keyword evidence="3" id="KW-0804">Transcription</keyword>
<feature type="compositionally biased region" description="Polar residues" evidence="5">
    <location>
        <begin position="588"/>
        <end position="598"/>
    </location>
</feature>
<protein>
    <submittedName>
        <fullName evidence="9">B1340F09.12 protein</fullName>
    </submittedName>
</protein>
<evidence type="ECO:0000256" key="2">
    <source>
        <dbReference type="ARBA" id="ARBA00023015"/>
    </source>
</evidence>
<evidence type="ECO:0000256" key="5">
    <source>
        <dbReference type="SAM" id="MobiDB-lite"/>
    </source>
</evidence>
<dbReference type="PANTHER" id="PTHR31669">
    <property type="entry name" value="PROTEIN FAR1-RELATED SEQUENCE 10-RELATED"/>
    <property type="match status" value="1"/>
</dbReference>
<name>Q6MW71_ORYSJ</name>
<sequence>MERATAAHPASSSVSAAHWMATEDLGLRRNIINNMVKKFMTITNSQQDHHYREIQNYAIRCEQDALNKTTNKEDYLRCIAQRIMNMEMKVRRSQSLQAGTTPSTQRPSSQQQNVCTTPQNPGQVPDQHRASAPNSQIEASQEQTVMVAAPDCYLNFNTTAISPVAMCVHPSQQPQSQQHQQQAKQLHPTNVVGYNPTSLNQIQGQSVSGQNFQQNHVLGQNASGSGTQQRQLVETPEQHQLLRMKQQHMRGNQQQNFTQRNQILPAQQAHLGKMQIGHPAVQNNQQNVGMSCQHMTPPQCQVATAQQSSLGCDSPQTLEPIVIAGEVDWREEIFQKIKSFKDAYLSEVLEYDQIVHVPKLTEEQLRSLPVENAEKLRRIRHVKKIIAIMLDLLNTQKSNVRKGMQNIFPIFQQYLGQLRLSISKSKARKTVAKIGCQSQNCSENSHIVNLGSNTAPFTCDASRQQKQQEQVISAKTSRMEQAIMTRTPTPQQESHGCHLLGVPSSCFSPKALQPSSTNTIEECFTPSPVTQTVQPIQVASPHVTSPSAYGKSSVPKPSVARVVSHSASIKSRLASSPSRPEGAHAASPNITSVESTLPTPIAKPGTVRAASPCTPVKSTSQSQLSKPAVTEVDSCRACVTSKLKSPVGKPETAGAASPCASVKSTVSLDVDSVTEFLQHRVVAPTVANGGSSNQAIHTLVSAAPPKAAHQADDQVQNGAEEMEAKKPFSRLIETLLSSSPEALLHSSNSMRLAIWEADRIPAPSPLPYRPRNGKMKRDFDHVTSRPISSPLRSMDESCMTYECVAFEDESSGEYNAKRQKTQVNANDALVDEIKTINNKLVDTVMNFADENGTDEIIYQNGGGMLIKLSYISMSLSPSLKSLFAASEMTIVMPVKLLVPADYPKSSPILVDNDDEQRRLSDISYAVAVAFGCAVDELPEPRSIEAMAMAWDGCVRRAVTEVAHRHGGGTFSSRHNQWRAGSAQVQEALQIVKCRANKNVTPVRKKEKQKMSDQQQEEDLEEKQKMGDQQQEEDQNPREAEMIEEAPVQLFSITQNQEMRDVEDTNRNTTNDYCVKRLEPVIGMEFDNEDIAYEFYNRKDYKNYLQSKHMKSIQEGDTSAVLQYLQEKQMENPSFFYAIQVDEHEMMTNISWADARSILDFDFFGDVTFKRAMSGKEPKTILTDQCAAIINAIGTIFPNSTHRLCVWHIYQNVAVHLSHVFQGSKIFKKYYSKCVFDFEEVHEFITAWKKMIEYKLSDNEWLHHLFENKEKWALVYGQQTFCADMICTQKSESLNALMKRYLQVRLNLLEFFKHFERAIGDRTHAELQRDSYASQTSPRLPKVCMLIQASNAYTPAFFKIFREEYDMVMGCCLYNNNHTLTISEYKVIDSAKH</sequence>
<dbReference type="InterPro" id="IPR036529">
    <property type="entry name" value="KIX_dom_sf"/>
</dbReference>
<feature type="region of interest" description="Disordered" evidence="5">
    <location>
        <begin position="641"/>
        <end position="661"/>
    </location>
</feature>
<feature type="compositionally biased region" description="Polar residues" evidence="5">
    <location>
        <begin position="565"/>
        <end position="578"/>
    </location>
</feature>
<accession>Q6MW71</accession>
<evidence type="ECO:0000259" key="8">
    <source>
        <dbReference type="Pfam" id="PF21539"/>
    </source>
</evidence>
<dbReference type="EMBL" id="BX842608">
    <property type="protein sequence ID" value="CAE76074.1"/>
    <property type="molecule type" value="Genomic_DNA"/>
</dbReference>
<keyword evidence="2" id="KW-0805">Transcription regulation</keyword>
<feature type="region of interest" description="Disordered" evidence="5">
    <location>
        <begin position="1001"/>
        <end position="1038"/>
    </location>
</feature>
<feature type="domain" description="MULE transposase" evidence="6">
    <location>
        <begin position="1137"/>
        <end position="1211"/>
    </location>
</feature>
<evidence type="ECO:0000259" key="6">
    <source>
        <dbReference type="Pfam" id="PF10551"/>
    </source>
</evidence>
<dbReference type="GO" id="GO:0005634">
    <property type="term" value="C:nucleus"/>
    <property type="evidence" value="ECO:0007669"/>
    <property type="project" value="UniProtKB-SubCell"/>
</dbReference>
<feature type="compositionally biased region" description="Polar residues" evidence="5">
    <location>
        <begin position="113"/>
        <end position="122"/>
    </location>
</feature>
<dbReference type="InterPro" id="IPR048386">
    <property type="entry name" value="Med15_C"/>
</dbReference>
<feature type="region of interest" description="Disordered" evidence="5">
    <location>
        <begin position="542"/>
        <end position="627"/>
    </location>
</feature>
<dbReference type="PANTHER" id="PTHR31669:SF277">
    <property type="entry name" value="PROTEIN FAR1-RELATED SEQUENCE"/>
    <property type="match status" value="1"/>
</dbReference>
<dbReference type="Pfam" id="PF21539">
    <property type="entry name" value="Med15_C"/>
    <property type="match status" value="1"/>
</dbReference>
<evidence type="ECO:0000259" key="7">
    <source>
        <dbReference type="Pfam" id="PF16987"/>
    </source>
</evidence>
<evidence type="ECO:0000256" key="3">
    <source>
        <dbReference type="ARBA" id="ARBA00023163"/>
    </source>
</evidence>
<dbReference type="GO" id="GO:0003712">
    <property type="term" value="F:transcription coregulator activity"/>
    <property type="evidence" value="ECO:0007669"/>
    <property type="project" value="InterPro"/>
</dbReference>
<dbReference type="FunFam" id="1.10.246.20:FF:000005">
    <property type="entry name" value="Protein sepa-1"/>
    <property type="match status" value="1"/>
</dbReference>
<proteinExistence type="predicted"/>
<evidence type="ECO:0000256" key="1">
    <source>
        <dbReference type="ARBA" id="ARBA00004123"/>
    </source>
</evidence>
<evidence type="ECO:0000313" key="10">
    <source>
        <dbReference type="Proteomes" id="UP000000763"/>
    </source>
</evidence>
<dbReference type="GO" id="GO:0006355">
    <property type="term" value="P:regulation of DNA-templated transcription"/>
    <property type="evidence" value="ECO:0007669"/>
    <property type="project" value="InterPro"/>
</dbReference>
<dbReference type="InterPro" id="IPR036546">
    <property type="entry name" value="MED15_KIX"/>
</dbReference>
<dbReference type="Proteomes" id="UP000000763">
    <property type="component" value="Chromosome 4"/>
</dbReference>
<feature type="region of interest" description="Disordered" evidence="5">
    <location>
        <begin position="90"/>
        <end position="141"/>
    </location>
</feature>
<reference evidence="10" key="2">
    <citation type="journal article" date="2008" name="Nucleic Acids Res.">
        <title>The rice annotation project database (RAP-DB): 2008 update.</title>
        <authorList>
            <consortium name="The rice annotation project (RAP)"/>
        </authorList>
    </citation>
    <scope>GENOME REANNOTATION</scope>
    <source>
        <strain evidence="10">cv. Nipponbare</strain>
    </source>
</reference>
<dbReference type="InterPro" id="IPR031052">
    <property type="entry name" value="FHY3/FAR1"/>
</dbReference>
<evidence type="ECO:0000256" key="4">
    <source>
        <dbReference type="ARBA" id="ARBA00023242"/>
    </source>
</evidence>
<dbReference type="Gene3D" id="1.10.246.20">
    <property type="entry name" value="Coactivator CBP, KIX domain"/>
    <property type="match status" value="1"/>
</dbReference>
<keyword evidence="4" id="KW-0539">Nucleus</keyword>
<comment type="subcellular location">
    <subcellularLocation>
        <location evidence="1">Nucleus</location>
    </subcellularLocation>
</comment>
<feature type="compositionally biased region" description="Polar residues" evidence="5">
    <location>
        <begin position="616"/>
        <end position="625"/>
    </location>
</feature>
<dbReference type="Pfam" id="PF16987">
    <property type="entry name" value="KIX_2"/>
    <property type="match status" value="1"/>
</dbReference>
<gene>
    <name evidence="9" type="primary">B1340F09.12</name>
</gene>
<feature type="domain" description="ARC105/Med15 mediator subunit C-terminal" evidence="8">
    <location>
        <begin position="886"/>
        <end position="955"/>
    </location>
</feature>
<evidence type="ECO:0000313" key="9">
    <source>
        <dbReference type="EMBL" id="CAE76074.1"/>
    </source>
</evidence>
<feature type="domain" description="Mediator complex subunit 15 KIX" evidence="7">
    <location>
        <begin position="18"/>
        <end position="95"/>
    </location>
</feature>
<dbReference type="Pfam" id="PF10551">
    <property type="entry name" value="MULE"/>
    <property type="match status" value="1"/>
</dbReference>
<dbReference type="InterPro" id="IPR018289">
    <property type="entry name" value="MULE_transposase_dom"/>
</dbReference>
<organism evidence="9 10">
    <name type="scientific">Oryza sativa subsp. japonica</name>
    <name type="common">Rice</name>
    <dbReference type="NCBI Taxonomy" id="39947"/>
    <lineage>
        <taxon>Eukaryota</taxon>
        <taxon>Viridiplantae</taxon>
        <taxon>Streptophyta</taxon>
        <taxon>Embryophyta</taxon>
        <taxon>Tracheophyta</taxon>
        <taxon>Spermatophyta</taxon>
        <taxon>Magnoliopsida</taxon>
        <taxon>Liliopsida</taxon>
        <taxon>Poales</taxon>
        <taxon>Poaceae</taxon>
        <taxon>BOP clade</taxon>
        <taxon>Oryzoideae</taxon>
        <taxon>Oryzeae</taxon>
        <taxon>Oryzinae</taxon>
        <taxon>Oryza</taxon>
        <taxon>Oryza sativa</taxon>
    </lineage>
</organism>